<dbReference type="AlphaFoldDB" id="A0A4Y2R0A1"/>
<protein>
    <submittedName>
        <fullName evidence="1">Uncharacterized protein</fullName>
    </submittedName>
</protein>
<reference evidence="1 2" key="1">
    <citation type="journal article" date="2019" name="Sci. Rep.">
        <title>Orb-weaving spider Araneus ventricosus genome elucidates the spidroin gene catalogue.</title>
        <authorList>
            <person name="Kono N."/>
            <person name="Nakamura H."/>
            <person name="Ohtoshi R."/>
            <person name="Moran D.A.P."/>
            <person name="Shinohara A."/>
            <person name="Yoshida Y."/>
            <person name="Fujiwara M."/>
            <person name="Mori M."/>
            <person name="Tomita M."/>
            <person name="Arakawa K."/>
        </authorList>
    </citation>
    <scope>NUCLEOTIDE SEQUENCE [LARGE SCALE GENOMIC DNA]</scope>
</reference>
<evidence type="ECO:0000313" key="1">
    <source>
        <dbReference type="EMBL" id="GBN68819.1"/>
    </source>
</evidence>
<organism evidence="1 2">
    <name type="scientific">Araneus ventricosus</name>
    <name type="common">Orbweaver spider</name>
    <name type="synonym">Epeira ventricosa</name>
    <dbReference type="NCBI Taxonomy" id="182803"/>
    <lineage>
        <taxon>Eukaryota</taxon>
        <taxon>Metazoa</taxon>
        <taxon>Ecdysozoa</taxon>
        <taxon>Arthropoda</taxon>
        <taxon>Chelicerata</taxon>
        <taxon>Arachnida</taxon>
        <taxon>Araneae</taxon>
        <taxon>Araneomorphae</taxon>
        <taxon>Entelegynae</taxon>
        <taxon>Araneoidea</taxon>
        <taxon>Araneidae</taxon>
        <taxon>Araneus</taxon>
    </lineage>
</organism>
<comment type="caution">
    <text evidence="1">The sequence shown here is derived from an EMBL/GenBank/DDBJ whole genome shotgun (WGS) entry which is preliminary data.</text>
</comment>
<evidence type="ECO:0000313" key="2">
    <source>
        <dbReference type="Proteomes" id="UP000499080"/>
    </source>
</evidence>
<name>A0A4Y2R0A1_ARAVE</name>
<gene>
    <name evidence="1" type="ORF">AVEN_156788_1</name>
</gene>
<dbReference type="EMBL" id="BGPR01015329">
    <property type="protein sequence ID" value="GBN68819.1"/>
    <property type="molecule type" value="Genomic_DNA"/>
</dbReference>
<dbReference type="Proteomes" id="UP000499080">
    <property type="component" value="Unassembled WGS sequence"/>
</dbReference>
<proteinExistence type="predicted"/>
<accession>A0A4Y2R0A1</accession>
<keyword evidence="2" id="KW-1185">Reference proteome</keyword>
<sequence length="150" mass="16585">MLISCATVQGSNMPQFLPPGQDFFSVKGFLCGRMFRNGIHLTARSTSVAPFPSVASPVPRLRDRLCQHCVRPLTSIHRTIRNRTVLPSRCLSFVYAGSAQIPPRMKAHAKSGEIPRFLPTIDLGREKHGNQLLSTLGIRMECLSDPNITS</sequence>